<evidence type="ECO:0000259" key="1">
    <source>
        <dbReference type="Pfam" id="PF00668"/>
    </source>
</evidence>
<keyword evidence="3" id="KW-1185">Reference proteome</keyword>
<protein>
    <submittedName>
        <fullName evidence="2">Condensation protein</fullName>
    </submittedName>
</protein>
<dbReference type="RefSeq" id="WP_155038916.1">
    <property type="nucleotide sequence ID" value="NZ_JBHGCD010000002.1"/>
</dbReference>
<evidence type="ECO:0000313" key="3">
    <source>
        <dbReference type="Proteomes" id="UP000449846"/>
    </source>
</evidence>
<feature type="domain" description="Condensation" evidence="1">
    <location>
        <begin position="9"/>
        <end position="363"/>
    </location>
</feature>
<dbReference type="Gene3D" id="3.30.559.10">
    <property type="entry name" value="Chloramphenicol acetyltransferase-like domain"/>
    <property type="match status" value="1"/>
</dbReference>
<reference evidence="2 3" key="1">
    <citation type="submission" date="2019-11" db="EMBL/GenBank/DDBJ databases">
        <authorList>
            <person name="Dong K."/>
        </authorList>
    </citation>
    <scope>NUCLEOTIDE SEQUENCE [LARGE SCALE GENOMIC DNA]</scope>
    <source>
        <strain evidence="2 3">NBRC 112902</strain>
    </source>
</reference>
<sequence length="453" mass="50131">MQNNQHIERDFALTLAQLDFWEEFRAHPGEAVSTVAHAIEFSGAVDIEALARAITRTILETDVLALRFTATGDDQPRQHLDEGRRPVLRRIDLSADADPRACAMAMMQADLEAPLDLLTQPIAAEWLIHLGPDHVIWYNRGHHIVLDGYAMGLIESRSARLYAAEVSGTDAGAPFGHFPAYLAEEDAYRASPRHDTDGAHWRQVLSAPPAPMTLTKGSEDYPAEEMSHEESLSDLRAPLLARSAELGIGWPDLLTALCAAWAALHLKDGSVARHDDGTRAGLPVWLPYLSRMGSVAISIPALVVNILPFDVSVEADETVRATLTRLAARLRKLRRHGRYRIEQIGFDHGLGTQERFFFSPLINVLPFDQASFPGCQTQRHVLSNGPGDGFNITIRADSTAQGLELRMDGDPSLTPPKDFREHRISLPEFLREALRDESQDRPISALSRHAEPA</sequence>
<dbReference type="GO" id="GO:0009239">
    <property type="term" value="P:enterobactin biosynthetic process"/>
    <property type="evidence" value="ECO:0007669"/>
    <property type="project" value="TreeGrafter"/>
</dbReference>
<dbReference type="Pfam" id="PF00668">
    <property type="entry name" value="Condensation"/>
    <property type="match status" value="1"/>
</dbReference>
<proteinExistence type="predicted"/>
<dbReference type="Proteomes" id="UP000449846">
    <property type="component" value="Unassembled WGS sequence"/>
</dbReference>
<gene>
    <name evidence="2" type="ORF">GL300_07150</name>
</gene>
<dbReference type="GO" id="GO:0031177">
    <property type="term" value="F:phosphopantetheine binding"/>
    <property type="evidence" value="ECO:0007669"/>
    <property type="project" value="TreeGrafter"/>
</dbReference>
<dbReference type="EMBL" id="WMIG01000002">
    <property type="protein sequence ID" value="MTH58989.1"/>
    <property type="molecule type" value="Genomic_DNA"/>
</dbReference>
<dbReference type="InterPro" id="IPR001242">
    <property type="entry name" value="Condensation_dom"/>
</dbReference>
<dbReference type="SUPFAM" id="SSF52777">
    <property type="entry name" value="CoA-dependent acyltransferases"/>
    <property type="match status" value="2"/>
</dbReference>
<dbReference type="Gene3D" id="3.30.559.30">
    <property type="entry name" value="Nonribosomal peptide synthetase, condensation domain"/>
    <property type="match status" value="1"/>
</dbReference>
<organism evidence="2 3">
    <name type="scientific">Paracoccus litorisediminis</name>
    <dbReference type="NCBI Taxonomy" id="2006130"/>
    <lineage>
        <taxon>Bacteria</taxon>
        <taxon>Pseudomonadati</taxon>
        <taxon>Pseudomonadota</taxon>
        <taxon>Alphaproteobacteria</taxon>
        <taxon>Rhodobacterales</taxon>
        <taxon>Paracoccaceae</taxon>
        <taxon>Paracoccus</taxon>
    </lineage>
</organism>
<comment type="caution">
    <text evidence="2">The sequence shown here is derived from an EMBL/GenBank/DDBJ whole genome shotgun (WGS) entry which is preliminary data.</text>
</comment>
<dbReference type="GO" id="GO:0047527">
    <property type="term" value="F:2,3-dihydroxybenzoate-serine ligase activity"/>
    <property type="evidence" value="ECO:0007669"/>
    <property type="project" value="TreeGrafter"/>
</dbReference>
<dbReference type="GO" id="GO:0009366">
    <property type="term" value="C:enterobactin synthetase complex"/>
    <property type="evidence" value="ECO:0007669"/>
    <property type="project" value="TreeGrafter"/>
</dbReference>
<dbReference type="PANTHER" id="PTHR45527:SF1">
    <property type="entry name" value="FATTY ACID SYNTHASE"/>
    <property type="match status" value="1"/>
</dbReference>
<evidence type="ECO:0000313" key="2">
    <source>
        <dbReference type="EMBL" id="MTH58989.1"/>
    </source>
</evidence>
<dbReference type="GO" id="GO:0043041">
    <property type="term" value="P:amino acid activation for nonribosomal peptide biosynthetic process"/>
    <property type="evidence" value="ECO:0007669"/>
    <property type="project" value="TreeGrafter"/>
</dbReference>
<dbReference type="InterPro" id="IPR023213">
    <property type="entry name" value="CAT-like_dom_sf"/>
</dbReference>
<dbReference type="GO" id="GO:0005829">
    <property type="term" value="C:cytosol"/>
    <property type="evidence" value="ECO:0007669"/>
    <property type="project" value="TreeGrafter"/>
</dbReference>
<dbReference type="PANTHER" id="PTHR45527">
    <property type="entry name" value="NONRIBOSOMAL PEPTIDE SYNTHETASE"/>
    <property type="match status" value="1"/>
</dbReference>
<accession>A0A844HIY6</accession>
<dbReference type="OrthoDB" id="9803968at2"/>
<dbReference type="AlphaFoldDB" id="A0A844HIY6"/>
<name>A0A844HIY6_9RHOB</name>